<evidence type="ECO:0000256" key="6">
    <source>
        <dbReference type="ARBA" id="ARBA00022825"/>
    </source>
</evidence>
<evidence type="ECO:0000256" key="7">
    <source>
        <dbReference type="RuleBase" id="RU368024"/>
    </source>
</evidence>
<gene>
    <name evidence="10" type="ORF">I306_02551</name>
</gene>
<dbReference type="InterPro" id="IPR002471">
    <property type="entry name" value="Pept_S9_AS"/>
</dbReference>
<dbReference type="PANTHER" id="PTHR42881">
    <property type="entry name" value="PROLYL ENDOPEPTIDASE"/>
    <property type="match status" value="1"/>
</dbReference>
<dbReference type="Gene3D" id="3.40.50.1820">
    <property type="entry name" value="alpha/beta hydrolase"/>
    <property type="match status" value="1"/>
</dbReference>
<proteinExistence type="inferred from homology"/>
<dbReference type="Pfam" id="PF02897">
    <property type="entry name" value="Peptidase_S9_N"/>
    <property type="match status" value="1"/>
</dbReference>
<evidence type="ECO:0000256" key="2">
    <source>
        <dbReference type="ARBA" id="ARBA00005228"/>
    </source>
</evidence>
<protein>
    <recommendedName>
        <fullName evidence="7">Prolyl endopeptidase</fullName>
        <ecNumber evidence="7">3.4.21.-</ecNumber>
    </recommendedName>
</protein>
<dbReference type="SUPFAM" id="SSF53474">
    <property type="entry name" value="alpha/beta-Hydrolases"/>
    <property type="match status" value="1"/>
</dbReference>
<sequence length="759" mass="84027">MSRVLSSHTFSTDKAAHGTLKNVHVSDFAVNPGHWKKEVNSSPYPVPPQHGGVTEIIHGIEIEDPWRALENSDSKVTKKFVKEQNDFSVPRLTNILFEKSSKPPLSNAITMNFNPRTAPQDAPGSDGPEICHDLNMEENISLYAHSFSPSGKLWCAVLQYAGSDWQRVRVIDTESKTVLEKCLGGSKFTFGVTWGFIYKRSVDYDATSDDYDGIDDSFGMFYHAVGQHQSADIIVWSPPPGEFQFIGKSKVVTVDEKEDNNRNAFLAFDVYKNTKLVTKEMKWVSKGFAGETHYIGSSSAERHLFTSFTDCISTGHIIAFDSADWDVTHIDGALPMQEIVPANPEGHQLQSAHLIGDRLLALIYLKDACASVDFIDARNGKPLDSADAEGTHGNVAADPETQVPIPEEEVRHSKEEQVDIPEHSAITSISCRSDANDFYFTVDTWVAPSYVLKGELIKNKAGRCEVDISSVNSSEAAAQETLVCSQVFYSSYDGTKVPMFICHPHDLDLTRRHPLLLHAYGGFCNPLIPHFDPNVCRFHAQSSRSVSFISLPDRLVPLTPFRVAIAGIRGGGEYGKAWHEAAVGIKRSVGWDDFAAASRYVQSRGLTTPSLTAIYGSSNGGLLDSAATVRNPELYSVVFADVAITDLIRYHTFTPGQMWMTEYGSSEEPETLAILHATFPLHNIRRDPAIQYPAMLITTSHHDTRVVPCHSLKLLEELQRAILGRVYINAGHEQPTKSSEKKVEEAVDRLVFALDNIKI</sequence>
<dbReference type="EC" id="3.4.21.-" evidence="7"/>
<dbReference type="InterPro" id="IPR001375">
    <property type="entry name" value="Peptidase_S9_cat"/>
</dbReference>
<dbReference type="InterPro" id="IPR029058">
    <property type="entry name" value="AB_hydrolase_fold"/>
</dbReference>
<dbReference type="Gene3D" id="2.130.10.120">
    <property type="entry name" value="Prolyl oligopeptidase, N-terminal domain"/>
    <property type="match status" value="1"/>
</dbReference>
<name>A0ABR5BYI8_9TREE</name>
<dbReference type="PRINTS" id="PR00862">
    <property type="entry name" value="PROLIGOPTASE"/>
</dbReference>
<dbReference type="Proteomes" id="UP000054272">
    <property type="component" value="Unassembled WGS sequence"/>
</dbReference>
<keyword evidence="6 7" id="KW-0720">Serine protease</keyword>
<evidence type="ECO:0000256" key="4">
    <source>
        <dbReference type="ARBA" id="ARBA00022670"/>
    </source>
</evidence>
<dbReference type="PANTHER" id="PTHR42881:SF2">
    <property type="entry name" value="PROLYL ENDOPEPTIDASE"/>
    <property type="match status" value="1"/>
</dbReference>
<dbReference type="InterPro" id="IPR023302">
    <property type="entry name" value="Pept_S9A_N"/>
</dbReference>
<evidence type="ECO:0000256" key="5">
    <source>
        <dbReference type="ARBA" id="ARBA00022801"/>
    </source>
</evidence>
<dbReference type="InterPro" id="IPR051167">
    <property type="entry name" value="Prolyl_oligopep/macrocyclase"/>
</dbReference>
<organism evidence="10 11">
    <name type="scientific">Cryptococcus gattii EJB2</name>
    <dbReference type="NCBI Taxonomy" id="1296103"/>
    <lineage>
        <taxon>Eukaryota</taxon>
        <taxon>Fungi</taxon>
        <taxon>Dikarya</taxon>
        <taxon>Basidiomycota</taxon>
        <taxon>Agaricomycotina</taxon>
        <taxon>Tremellomycetes</taxon>
        <taxon>Tremellales</taxon>
        <taxon>Cryptococcaceae</taxon>
        <taxon>Cryptococcus</taxon>
        <taxon>Cryptococcus gattii species complex</taxon>
    </lineage>
</organism>
<evidence type="ECO:0000256" key="1">
    <source>
        <dbReference type="ARBA" id="ARBA00001070"/>
    </source>
</evidence>
<keyword evidence="4 7" id="KW-0645">Protease</keyword>
<dbReference type="InterPro" id="IPR002470">
    <property type="entry name" value="Peptidase_S9A"/>
</dbReference>
<evidence type="ECO:0000256" key="3">
    <source>
        <dbReference type="ARBA" id="ARBA00011245"/>
    </source>
</evidence>
<reference evidence="10 11" key="1">
    <citation type="submission" date="2015-01" db="EMBL/GenBank/DDBJ databases">
        <title>The Genome Sequence of Cryptococcus gattii EJB2.</title>
        <authorList>
            <consortium name="The Broad Institute Genomics Platform"/>
            <person name="Cuomo C."/>
            <person name="Litvintseva A."/>
            <person name="Chen Y."/>
            <person name="Heitman J."/>
            <person name="Sun S."/>
            <person name="Springer D."/>
            <person name="Dromer F."/>
            <person name="Young S."/>
            <person name="Zeng Q."/>
            <person name="Gargeya S."/>
            <person name="Abouelleil A."/>
            <person name="Alvarado L."/>
            <person name="Chapman S.B."/>
            <person name="Gainer-Dewar J."/>
            <person name="Goldberg J."/>
            <person name="Griggs A."/>
            <person name="Gujja S."/>
            <person name="Hansen M."/>
            <person name="Howarth C."/>
            <person name="Imamovic A."/>
            <person name="Larimer J."/>
            <person name="Murphy C."/>
            <person name="Naylor J."/>
            <person name="Pearson M."/>
            <person name="Priest M."/>
            <person name="Roberts A."/>
            <person name="Saif S."/>
            <person name="Shea T."/>
            <person name="Sykes S."/>
            <person name="Wortman J."/>
            <person name="Nusbaum C."/>
            <person name="Birren B."/>
        </authorList>
    </citation>
    <scope>NUCLEOTIDE SEQUENCE [LARGE SCALE GENOMIC DNA]</scope>
    <source>
        <strain evidence="10 11">EJB2</strain>
    </source>
</reference>
<dbReference type="SUPFAM" id="SSF50993">
    <property type="entry name" value="Peptidase/esterase 'gauge' domain"/>
    <property type="match status" value="1"/>
</dbReference>
<feature type="domain" description="Peptidase S9 prolyl oligopeptidase catalytic" evidence="8">
    <location>
        <begin position="561"/>
        <end position="755"/>
    </location>
</feature>
<evidence type="ECO:0000259" key="9">
    <source>
        <dbReference type="Pfam" id="PF02897"/>
    </source>
</evidence>
<feature type="domain" description="Peptidase S9A N-terminal" evidence="9">
    <location>
        <begin position="139"/>
        <end position="454"/>
    </location>
</feature>
<comment type="subunit">
    <text evidence="3">Monomer.</text>
</comment>
<keyword evidence="5 7" id="KW-0378">Hydrolase</keyword>
<evidence type="ECO:0000313" key="11">
    <source>
        <dbReference type="Proteomes" id="UP000054272"/>
    </source>
</evidence>
<comment type="catalytic activity">
    <reaction evidence="1">
        <text>Hydrolysis of Pro-|-Xaa &gt;&gt; Ala-|-Xaa in oligopeptides.</text>
        <dbReference type="EC" id="3.4.21.26"/>
    </reaction>
</comment>
<evidence type="ECO:0000259" key="8">
    <source>
        <dbReference type="Pfam" id="PF00326"/>
    </source>
</evidence>
<comment type="similarity">
    <text evidence="2 7">Belongs to the peptidase S9A family.</text>
</comment>
<accession>A0ABR5BYI8</accession>
<dbReference type="Pfam" id="PF00326">
    <property type="entry name" value="Peptidase_S9"/>
    <property type="match status" value="1"/>
</dbReference>
<evidence type="ECO:0000313" key="10">
    <source>
        <dbReference type="EMBL" id="KIR80573.1"/>
    </source>
</evidence>
<dbReference type="PROSITE" id="PS00708">
    <property type="entry name" value="PRO_ENDOPEP_SER"/>
    <property type="match status" value="1"/>
</dbReference>
<keyword evidence="11" id="KW-1185">Reference proteome</keyword>
<dbReference type="EMBL" id="KN848631">
    <property type="protein sequence ID" value="KIR80573.1"/>
    <property type="molecule type" value="Genomic_DNA"/>
</dbReference>